<evidence type="ECO:0000313" key="3">
    <source>
        <dbReference type="Proteomes" id="UP000221947"/>
    </source>
</evidence>
<dbReference type="Proteomes" id="UP000221947">
    <property type="component" value="Segment"/>
</dbReference>
<reference evidence="2 3" key="1">
    <citation type="submission" date="2015-04" db="EMBL/GenBank/DDBJ databases">
        <authorList>
            <person name="Schouten J.T."/>
            <person name="Crockett J.T."/>
            <person name="Hodson T.S."/>
            <person name="Hyde J.R."/>
            <person name="Smith T.A."/>
            <person name="Merrill B.D."/>
            <person name="Crook M.B."/>
            <person name="Griffitts J.S."/>
            <person name="Burnett S.H."/>
            <person name="Grose J.H."/>
            <person name="Breakwell D.P."/>
        </authorList>
    </citation>
    <scope>NUCLEOTIDE SEQUENCE [LARGE SCALE GENOMIC DNA]</scope>
</reference>
<dbReference type="Gene3D" id="3.10.450.40">
    <property type="match status" value="1"/>
</dbReference>
<evidence type="ECO:0000259" key="1">
    <source>
        <dbReference type="Pfam" id="PF04965"/>
    </source>
</evidence>
<dbReference type="InterPro" id="IPR007048">
    <property type="entry name" value="IraD/Gp25-like"/>
</dbReference>
<protein>
    <submittedName>
        <fullName evidence="2">Baseplate wedge subunit</fullName>
    </submittedName>
</protein>
<organism evidence="2 3">
    <name type="scientific">Sinorhizobium phage phiM7</name>
    <dbReference type="NCBI Taxonomy" id="1647403"/>
    <lineage>
        <taxon>Viruses</taxon>
        <taxon>Duplodnaviria</taxon>
        <taxon>Heunggongvirae</taxon>
        <taxon>Uroviricota</taxon>
        <taxon>Caudoviricetes</taxon>
        <taxon>Emdodecavirus</taxon>
        <taxon>Emdodecavirus M7</taxon>
    </lineage>
</organism>
<feature type="domain" description="IraD/Gp25-like" evidence="1">
    <location>
        <begin position="34"/>
        <end position="119"/>
    </location>
</feature>
<keyword evidence="3" id="KW-1185">Reference proteome</keyword>
<proteinExistence type="predicted"/>
<dbReference type="EMBL" id="KR052480">
    <property type="protein sequence ID" value="AKF12642.1"/>
    <property type="molecule type" value="Genomic_DNA"/>
</dbReference>
<evidence type="ECO:0000313" key="2">
    <source>
        <dbReference type="EMBL" id="AKF12642.1"/>
    </source>
</evidence>
<name>A0A0F6WBR8_9CAUD</name>
<sequence length="134" mass="15435">MSNSPIQNKIIYSDFFNNLDIHPISEDVAVKTNENAVRQSIRNLILTDTGERRMQPNLGGNIRKLLFENFTPQTVVTVKERIRNLIREEEPRANLREVIVTSMEDNNAIAISVVFSVINRQELVSMEVVLERVR</sequence>
<gene>
    <name evidence="2" type="ORF">PHIM7_95</name>
</gene>
<dbReference type="SUPFAM" id="SSF160719">
    <property type="entry name" value="gpW/gp25-like"/>
    <property type="match status" value="1"/>
</dbReference>
<accession>A0A0F6WBR8</accession>
<dbReference type="Pfam" id="PF04965">
    <property type="entry name" value="GPW_gp25"/>
    <property type="match status" value="1"/>
</dbReference>